<dbReference type="PROSITE" id="PS50043">
    <property type="entry name" value="HTH_LUXR_2"/>
    <property type="match status" value="1"/>
</dbReference>
<proteinExistence type="predicted"/>
<evidence type="ECO:0000313" key="6">
    <source>
        <dbReference type="Proteomes" id="UP000219439"/>
    </source>
</evidence>
<dbReference type="EMBL" id="OBEL01000001">
    <property type="protein sequence ID" value="SNZ07621.1"/>
    <property type="molecule type" value="Genomic_DNA"/>
</dbReference>
<accession>A0A285NIY8</accession>
<dbReference type="SUPFAM" id="SSF46894">
    <property type="entry name" value="C-terminal effector domain of the bipartite response regulators"/>
    <property type="match status" value="1"/>
</dbReference>
<dbReference type="InterPro" id="IPR036388">
    <property type="entry name" value="WH-like_DNA-bd_sf"/>
</dbReference>
<dbReference type="PANTHER" id="PTHR44688:SF16">
    <property type="entry name" value="DNA-BINDING TRANSCRIPTIONAL ACTIVATOR DEVR_DOSR"/>
    <property type="match status" value="1"/>
</dbReference>
<dbReference type="GO" id="GO:0003677">
    <property type="term" value="F:DNA binding"/>
    <property type="evidence" value="ECO:0007669"/>
    <property type="project" value="UniProtKB-KW"/>
</dbReference>
<dbReference type="PRINTS" id="PR00038">
    <property type="entry name" value="HTHLUXR"/>
</dbReference>
<dbReference type="RefSeq" id="WP_097152382.1">
    <property type="nucleotide sequence ID" value="NZ_OBEL01000001.1"/>
</dbReference>
<dbReference type="Proteomes" id="UP000219439">
    <property type="component" value="Unassembled WGS sequence"/>
</dbReference>
<dbReference type="Gene3D" id="1.10.10.10">
    <property type="entry name" value="Winged helix-like DNA-binding domain superfamily/Winged helix DNA-binding domain"/>
    <property type="match status" value="1"/>
</dbReference>
<dbReference type="SMART" id="SM00421">
    <property type="entry name" value="HTH_LUXR"/>
    <property type="match status" value="1"/>
</dbReference>
<dbReference type="GO" id="GO:0006355">
    <property type="term" value="P:regulation of DNA-templated transcription"/>
    <property type="evidence" value="ECO:0007669"/>
    <property type="project" value="InterPro"/>
</dbReference>
<dbReference type="OrthoDB" id="343383at2"/>
<organism evidence="5 6">
    <name type="scientific">Cohaesibacter gelatinilyticus</name>
    <dbReference type="NCBI Taxonomy" id="372072"/>
    <lineage>
        <taxon>Bacteria</taxon>
        <taxon>Pseudomonadati</taxon>
        <taxon>Pseudomonadota</taxon>
        <taxon>Alphaproteobacteria</taxon>
        <taxon>Hyphomicrobiales</taxon>
        <taxon>Cohaesibacteraceae</taxon>
    </lineage>
</organism>
<evidence type="ECO:0000256" key="3">
    <source>
        <dbReference type="ARBA" id="ARBA00023163"/>
    </source>
</evidence>
<dbReference type="CDD" id="cd06170">
    <property type="entry name" value="LuxR_C_like"/>
    <property type="match status" value="1"/>
</dbReference>
<feature type="domain" description="HTH luxR-type" evidence="4">
    <location>
        <begin position="194"/>
        <end position="258"/>
    </location>
</feature>
<dbReference type="PROSITE" id="PS00622">
    <property type="entry name" value="HTH_LUXR_1"/>
    <property type="match status" value="1"/>
</dbReference>
<dbReference type="PANTHER" id="PTHR44688">
    <property type="entry name" value="DNA-BINDING TRANSCRIPTIONAL ACTIVATOR DEVR_DOSR"/>
    <property type="match status" value="1"/>
</dbReference>
<keyword evidence="1" id="KW-0805">Transcription regulation</keyword>
<dbReference type="Pfam" id="PF00196">
    <property type="entry name" value="GerE"/>
    <property type="match status" value="1"/>
</dbReference>
<dbReference type="InterPro" id="IPR016032">
    <property type="entry name" value="Sig_transdc_resp-reg_C-effctor"/>
</dbReference>
<keyword evidence="6" id="KW-1185">Reference proteome</keyword>
<gene>
    <name evidence="5" type="ORF">SAMN06265368_1156</name>
</gene>
<evidence type="ECO:0000259" key="4">
    <source>
        <dbReference type="PROSITE" id="PS50043"/>
    </source>
</evidence>
<evidence type="ECO:0000256" key="2">
    <source>
        <dbReference type="ARBA" id="ARBA00023125"/>
    </source>
</evidence>
<dbReference type="InterPro" id="IPR000792">
    <property type="entry name" value="Tscrpt_reg_LuxR_C"/>
</dbReference>
<evidence type="ECO:0000256" key="1">
    <source>
        <dbReference type="ARBA" id="ARBA00023015"/>
    </source>
</evidence>
<evidence type="ECO:0000313" key="5">
    <source>
        <dbReference type="EMBL" id="SNZ07621.1"/>
    </source>
</evidence>
<protein>
    <submittedName>
        <fullName evidence="5">Regulatory protein, luxR family</fullName>
    </submittedName>
</protein>
<sequence>MAFDPEDAPLERYFLEPSANGYLQSLAECLKAVGSERFNGSFQDLIENVIRADQSMIFSFKEDRPKCYLSHSKRQKKTALNLAQKYLRDGFRNDPLRSTVDVVRNNGETQIVELSGLKEGMSDSYFEAFFRSCGIGDKISIIAARKSEVLLISFYRFEENGSFQIDDDELLKPFWETISQLALMHFADNEGPDLQSPLNSLSKREKDICQAVLDGLTSDAIAWRLDISLNTVKTYRKRAYAKLGINSKTALFALCKTP</sequence>
<keyword evidence="2" id="KW-0238">DNA-binding</keyword>
<reference evidence="5 6" key="1">
    <citation type="submission" date="2017-09" db="EMBL/GenBank/DDBJ databases">
        <authorList>
            <person name="Ehlers B."/>
            <person name="Leendertz F.H."/>
        </authorList>
    </citation>
    <scope>NUCLEOTIDE SEQUENCE [LARGE SCALE GENOMIC DNA]</scope>
    <source>
        <strain evidence="5 6">DSM 18289</strain>
    </source>
</reference>
<dbReference type="AlphaFoldDB" id="A0A285NIY8"/>
<name>A0A285NIY8_9HYPH</name>
<keyword evidence="3" id="KW-0804">Transcription</keyword>